<dbReference type="RefSeq" id="WP_324265174.1">
    <property type="nucleotide sequence ID" value="NZ_JAWLNX010000005.1"/>
</dbReference>
<dbReference type="Pfam" id="PF19654">
    <property type="entry name" value="DUF6157"/>
    <property type="match status" value="1"/>
</dbReference>
<evidence type="ECO:0000313" key="2">
    <source>
        <dbReference type="Proteomes" id="UP001327093"/>
    </source>
</evidence>
<protein>
    <submittedName>
        <fullName evidence="1">DUF6157 family protein</fullName>
    </submittedName>
</protein>
<organism evidence="1 2">
    <name type="scientific">Saccharopolyspora mangrovi</name>
    <dbReference type="NCBI Taxonomy" id="3082379"/>
    <lineage>
        <taxon>Bacteria</taxon>
        <taxon>Bacillati</taxon>
        <taxon>Actinomycetota</taxon>
        <taxon>Actinomycetes</taxon>
        <taxon>Pseudonocardiales</taxon>
        <taxon>Pseudonocardiaceae</taxon>
        <taxon>Saccharopolyspora</taxon>
    </lineage>
</organism>
<dbReference type="InterPro" id="IPR046155">
    <property type="entry name" value="DUF6157"/>
</dbReference>
<evidence type="ECO:0000313" key="1">
    <source>
        <dbReference type="EMBL" id="MEB3367621.1"/>
    </source>
</evidence>
<gene>
    <name evidence="1" type="ORF">R4I43_09385</name>
</gene>
<reference evidence="1 2" key="1">
    <citation type="submission" date="2023-10" db="EMBL/GenBank/DDBJ databases">
        <title>Saccharopolyspora sp. nov., isolated from mangrove soil.</title>
        <authorList>
            <person name="Lu Y."/>
            <person name="Liu W."/>
        </authorList>
    </citation>
    <scope>NUCLEOTIDE SEQUENCE [LARGE SCALE GENOMIC DNA]</scope>
    <source>
        <strain evidence="1 2">S2-29</strain>
    </source>
</reference>
<name>A0ABU6A803_9PSEU</name>
<dbReference type="EMBL" id="JAWLNX010000005">
    <property type="protein sequence ID" value="MEB3367621.1"/>
    <property type="molecule type" value="Genomic_DNA"/>
</dbReference>
<dbReference type="Proteomes" id="UP001327093">
    <property type="component" value="Unassembled WGS sequence"/>
</dbReference>
<keyword evidence="2" id="KW-1185">Reference proteome</keyword>
<proteinExistence type="predicted"/>
<accession>A0ABU6A803</accession>
<sequence>MGTHTTNYTSTFISVAPDCPVAQAEEPPQRERPSVARVQFDMLLANPYQHTSDDVVYESQGRRKGVSRDEFFSKGQACLRASPLTKRYGWGVHCDANGRVALVPVGTDRYRELAGDAELQHIAAMRSSRG</sequence>
<comment type="caution">
    <text evidence="1">The sequence shown here is derived from an EMBL/GenBank/DDBJ whole genome shotgun (WGS) entry which is preliminary data.</text>
</comment>